<dbReference type="PANTHER" id="PTHR10996:SF178">
    <property type="entry name" value="2-HYDROXYACID DEHYDROGENASE YGL185C-RELATED"/>
    <property type="match status" value="1"/>
</dbReference>
<organism evidence="4 5">
    <name type="scientific">Vreelandella olivaria</name>
    <dbReference type="NCBI Taxonomy" id="390919"/>
    <lineage>
        <taxon>Bacteria</taxon>
        <taxon>Pseudomonadati</taxon>
        <taxon>Pseudomonadota</taxon>
        <taxon>Gammaproteobacteria</taxon>
        <taxon>Oceanospirillales</taxon>
        <taxon>Halomonadaceae</taxon>
        <taxon>Vreelandella</taxon>
    </lineage>
</organism>
<keyword evidence="2" id="KW-0520">NAD</keyword>
<evidence type="ECO:0000313" key="4">
    <source>
        <dbReference type="EMBL" id="BBI50110.1"/>
    </source>
</evidence>
<dbReference type="SUPFAM" id="SSF51735">
    <property type="entry name" value="NAD(P)-binding Rossmann-fold domains"/>
    <property type="match status" value="1"/>
</dbReference>
<evidence type="ECO:0000256" key="1">
    <source>
        <dbReference type="ARBA" id="ARBA00023002"/>
    </source>
</evidence>
<protein>
    <recommendedName>
        <fullName evidence="3">D-isomer specific 2-hydroxyacid dehydrogenase NAD-binding domain-containing protein</fullName>
    </recommendedName>
</protein>
<gene>
    <name evidence="4" type="ORF">HORIV_25310</name>
</gene>
<keyword evidence="5" id="KW-1185">Reference proteome</keyword>
<dbReference type="Proteomes" id="UP000289555">
    <property type="component" value="Chromosome"/>
</dbReference>
<accession>A0ABM7GHI1</accession>
<dbReference type="Pfam" id="PF02826">
    <property type="entry name" value="2-Hacid_dh_C"/>
    <property type="match status" value="1"/>
</dbReference>
<reference evidence="5" key="1">
    <citation type="journal article" date="2019" name="Microbiol. Resour. Announc.">
        <title>Complete Genome Sequence of Halomonas olivaria, a Moderately Halophilic Bacterium Isolated from Olive Processing Effluents, Obtained by Nanopore Sequencing.</title>
        <authorList>
            <person name="Nagata S."/>
            <person name="Ii K.M."/>
            <person name="Tsukimi T."/>
            <person name="Miura M.C."/>
            <person name="Galipon J."/>
            <person name="Arakawa K."/>
        </authorList>
    </citation>
    <scope>NUCLEOTIDE SEQUENCE [LARGE SCALE GENOMIC DNA]</scope>
    <source>
        <strain evidence="5">TYRC17</strain>
    </source>
</reference>
<feature type="domain" description="D-isomer specific 2-hydroxyacid dehydrogenase NAD-binding" evidence="3">
    <location>
        <begin position="83"/>
        <end position="191"/>
    </location>
</feature>
<evidence type="ECO:0000259" key="3">
    <source>
        <dbReference type="Pfam" id="PF02826"/>
    </source>
</evidence>
<dbReference type="PANTHER" id="PTHR10996">
    <property type="entry name" value="2-HYDROXYACID DEHYDROGENASE-RELATED"/>
    <property type="match status" value="1"/>
</dbReference>
<dbReference type="EMBL" id="AP019416">
    <property type="protein sequence ID" value="BBI50110.1"/>
    <property type="molecule type" value="Genomic_DNA"/>
</dbReference>
<dbReference type="InterPro" id="IPR050223">
    <property type="entry name" value="D-isomer_2-hydroxyacid_DH"/>
</dbReference>
<sequence length="192" mass="20850">MPDALESAEDISCYTSADIIVGVKYDSSLPALTKTKLFHVPGAGYDGLDFSLLPNTTIVCNCFGHEQAIIEYVMSALLLRHVPITDADERLRKGDWKYWAGGASGLRTELSSESIGIIGYGHIGKELANRAHAFGMDVSIANRSRVEASSHIKKSYALDDLSSMLKDVDIVVNTLPLSENTEGFIGQKSLKI</sequence>
<name>A0ABM7GHI1_9GAMM</name>
<evidence type="ECO:0000313" key="5">
    <source>
        <dbReference type="Proteomes" id="UP000289555"/>
    </source>
</evidence>
<proteinExistence type="predicted"/>
<dbReference type="Gene3D" id="3.40.50.720">
    <property type="entry name" value="NAD(P)-binding Rossmann-like Domain"/>
    <property type="match status" value="2"/>
</dbReference>
<keyword evidence="1" id="KW-0560">Oxidoreductase</keyword>
<dbReference type="InterPro" id="IPR006140">
    <property type="entry name" value="D-isomer_DH_NAD-bd"/>
</dbReference>
<evidence type="ECO:0000256" key="2">
    <source>
        <dbReference type="ARBA" id="ARBA00023027"/>
    </source>
</evidence>
<dbReference type="InterPro" id="IPR036291">
    <property type="entry name" value="NAD(P)-bd_dom_sf"/>
</dbReference>